<dbReference type="AlphaFoldDB" id="A0A8C4PZK8"/>
<dbReference type="InterPro" id="IPR047565">
    <property type="entry name" value="Alpha-macroglob_thiol-ester_cl"/>
</dbReference>
<dbReference type="SMART" id="SM01361">
    <property type="entry name" value="A2M_recep"/>
    <property type="match status" value="1"/>
</dbReference>
<evidence type="ECO:0000256" key="2">
    <source>
        <dbReference type="ARBA" id="ARBA00022966"/>
    </source>
</evidence>
<sequence>MWSKTTAKPGEQVTLEVSNLEPESYVAVQVIKKEDRLDRPHEPSKRAVHSHEEREYIPSSFSESHLNVITNLKLLPSLPGYYLSPPALALLQGSSWIWANNISRSDRRVVFTATTPNELTTWKASIFIVSKTLRYQMLRQNPELTVSSPIFVSANVPDIVLRGEEFIISVHVHNYKSMDIEAMITLEDEAKALNMPFSLPGMVDNKKRVSVLSQASVDVQFAVSPRLLGRISMTVHASYEKDQHSATCYTVVQPGGIPREYSQSIILDPDAVHTMHFKLPANMVPDSNSSFIVVSGNYMAPSINGIDNLLQMSYGCGEQNMIRFAPNIFITIYLKSIDQLTPELEKKTQKLIFEGYQKEVKYFRRDYSFSAFGNNDASGSTWLTAFVLKCFLSARDIITMDPENNGKMISYLLKKQLPEGNFAESGRVIHRNLQGGSAAPVTITAYVISALLESHMDRNGFGHQEDTLLKLHSPQILKSVKFLESKVAEGISSSYTLAITTYALALANSSVAATALKELNEKSIQKGGLRYWGTHPSSLSRSFQPATLDIETTAYALLAHIKLGHIETSIPIMKWLAQQRNYLGGFSSTQDTVVALQALATSAQANPVDVQLKVDSSTLQSKLHVTDTNATESHRIEVPTSPSMTFNFIATGTGAVYIQWNVLYNVRDDLSIGSSDRKRRSTEKLGLHVVLNDTMEFDGKIHLASCASWLDDDLSGMLLMEVNLPSGFVTDKQSINLDHNIMKTELEGSKVTLYLVEVGKNDVCANISAYQMVLVANISKPLVKLIDYYEPRRRVEILYETPRLSNISLSSFCGVDGKDCQSNVKGRATHQQAMPSTLVFAFTFFLSLVSHNLL</sequence>
<dbReference type="PANTHER" id="PTHR11412:SF136">
    <property type="entry name" value="CD109 ANTIGEN"/>
    <property type="match status" value="1"/>
</dbReference>
<dbReference type="Gene3D" id="2.60.120.1540">
    <property type="match status" value="1"/>
</dbReference>
<reference evidence="5" key="2">
    <citation type="submission" date="2025-09" db="UniProtKB">
        <authorList>
            <consortium name="Ensembl"/>
        </authorList>
    </citation>
    <scope>IDENTIFICATION</scope>
</reference>
<dbReference type="SUPFAM" id="SSF48239">
    <property type="entry name" value="Terpenoid cyclases/Protein prenyltransferases"/>
    <property type="match status" value="1"/>
</dbReference>
<dbReference type="Gene3D" id="1.50.10.20">
    <property type="match status" value="1"/>
</dbReference>
<evidence type="ECO:0000256" key="1">
    <source>
        <dbReference type="ARBA" id="ARBA00022729"/>
    </source>
</evidence>
<name>A0A8C4PZK8_EPTBU</name>
<evidence type="ECO:0000259" key="3">
    <source>
        <dbReference type="SMART" id="SM01360"/>
    </source>
</evidence>
<dbReference type="GeneTree" id="ENSGT00940000155926"/>
<dbReference type="SUPFAM" id="SSF49410">
    <property type="entry name" value="Alpha-macroglobulin receptor domain"/>
    <property type="match status" value="1"/>
</dbReference>
<dbReference type="Ensembl" id="ENSEBUT00000008036.1">
    <property type="protein sequence ID" value="ENSEBUP00000007550.1"/>
    <property type="gene ID" value="ENSEBUG00000004927.1"/>
</dbReference>
<dbReference type="Gene3D" id="2.60.40.690">
    <property type="entry name" value="Alpha-macroglobulin, receptor-binding domain"/>
    <property type="match status" value="1"/>
</dbReference>
<dbReference type="GO" id="GO:0004866">
    <property type="term" value="F:endopeptidase inhibitor activity"/>
    <property type="evidence" value="ECO:0007669"/>
    <property type="project" value="InterPro"/>
</dbReference>
<dbReference type="GO" id="GO:0005615">
    <property type="term" value="C:extracellular space"/>
    <property type="evidence" value="ECO:0007669"/>
    <property type="project" value="InterPro"/>
</dbReference>
<dbReference type="InterPro" id="IPR009048">
    <property type="entry name" value="A-macroglobulin_rcpt-bd"/>
</dbReference>
<dbReference type="InterPro" id="IPR013783">
    <property type="entry name" value="Ig-like_fold"/>
</dbReference>
<dbReference type="Gene3D" id="2.60.40.10">
    <property type="entry name" value="Immunoglobulins"/>
    <property type="match status" value="1"/>
</dbReference>
<dbReference type="InterPro" id="IPR050473">
    <property type="entry name" value="A2M/Complement_sys"/>
</dbReference>
<keyword evidence="6" id="KW-1185">Reference proteome</keyword>
<dbReference type="CDD" id="cd02897">
    <property type="entry name" value="A2M_2"/>
    <property type="match status" value="1"/>
</dbReference>
<dbReference type="Pfam" id="PF07678">
    <property type="entry name" value="TED_complement"/>
    <property type="match status" value="1"/>
</dbReference>
<evidence type="ECO:0000313" key="5">
    <source>
        <dbReference type="Ensembl" id="ENSEBUP00000007550.1"/>
    </source>
</evidence>
<protein>
    <recommendedName>
        <fullName evidence="7">CD109 antigen</fullName>
    </recommendedName>
</protein>
<dbReference type="Gene3D" id="2.20.130.20">
    <property type="match status" value="1"/>
</dbReference>
<organism evidence="5 6">
    <name type="scientific">Eptatretus burgeri</name>
    <name type="common">Inshore hagfish</name>
    <dbReference type="NCBI Taxonomy" id="7764"/>
    <lineage>
        <taxon>Eukaryota</taxon>
        <taxon>Metazoa</taxon>
        <taxon>Chordata</taxon>
        <taxon>Craniata</taxon>
        <taxon>Vertebrata</taxon>
        <taxon>Cyclostomata</taxon>
        <taxon>Myxini</taxon>
        <taxon>Myxiniformes</taxon>
        <taxon>Myxinidae</taxon>
        <taxon>Eptatretinae</taxon>
        <taxon>Eptatretus</taxon>
    </lineage>
</organism>
<proteinExistence type="predicted"/>
<dbReference type="PANTHER" id="PTHR11412">
    <property type="entry name" value="MACROGLOBULIN / COMPLEMENT"/>
    <property type="match status" value="1"/>
</dbReference>
<dbReference type="SMART" id="SM01419">
    <property type="entry name" value="Thiol-ester_cl"/>
    <property type="match status" value="1"/>
</dbReference>
<feature type="domain" description="Alpha-2-macroglobulin" evidence="3">
    <location>
        <begin position="95"/>
        <end position="186"/>
    </location>
</feature>
<evidence type="ECO:0000313" key="6">
    <source>
        <dbReference type="Proteomes" id="UP000694388"/>
    </source>
</evidence>
<dbReference type="InterPro" id="IPR008930">
    <property type="entry name" value="Terpenoid_cyclase/PrenylTrfase"/>
</dbReference>
<keyword evidence="2" id="KW-0882">Thioester bond</keyword>
<dbReference type="InterPro" id="IPR011626">
    <property type="entry name" value="Alpha-macroglobulin_TED"/>
</dbReference>
<dbReference type="InterPro" id="IPR036595">
    <property type="entry name" value="A-macroglobulin_rcpt-bd_sf"/>
</dbReference>
<keyword evidence="1" id="KW-0732">Signal</keyword>
<dbReference type="InterPro" id="IPR041813">
    <property type="entry name" value="A2M_TED"/>
</dbReference>
<dbReference type="InterPro" id="IPR001599">
    <property type="entry name" value="Macroglobln_a2"/>
</dbReference>
<dbReference type="Proteomes" id="UP000694388">
    <property type="component" value="Unplaced"/>
</dbReference>
<feature type="domain" description="Alpha-macroglobulin receptor-binding" evidence="4">
    <location>
        <begin position="715"/>
        <end position="799"/>
    </location>
</feature>
<evidence type="ECO:0000259" key="4">
    <source>
        <dbReference type="SMART" id="SM01361"/>
    </source>
</evidence>
<reference evidence="5" key="1">
    <citation type="submission" date="2025-08" db="UniProtKB">
        <authorList>
            <consortium name="Ensembl"/>
        </authorList>
    </citation>
    <scope>IDENTIFICATION</scope>
</reference>
<dbReference type="OMA" id="TYKIKVC"/>
<dbReference type="Pfam" id="PF07677">
    <property type="entry name" value="A2M_recep"/>
    <property type="match status" value="1"/>
</dbReference>
<dbReference type="SMART" id="SM01360">
    <property type="entry name" value="A2M"/>
    <property type="match status" value="1"/>
</dbReference>
<dbReference type="Pfam" id="PF00207">
    <property type="entry name" value="A2M"/>
    <property type="match status" value="1"/>
</dbReference>
<accession>A0A8C4PZK8</accession>
<evidence type="ECO:0008006" key="7">
    <source>
        <dbReference type="Google" id="ProtNLM"/>
    </source>
</evidence>